<comment type="caution">
    <text evidence="2">The sequence shown here is derived from an EMBL/GenBank/DDBJ whole genome shotgun (WGS) entry which is preliminary data.</text>
</comment>
<dbReference type="InterPro" id="IPR024402">
    <property type="entry name" value="DUF2726"/>
</dbReference>
<dbReference type="Gene3D" id="3.40.960.10">
    <property type="entry name" value="VSR Endonuclease"/>
    <property type="match status" value="1"/>
</dbReference>
<protein>
    <submittedName>
        <fullName evidence="2">DUF2726 domain-containing protein</fullName>
    </submittedName>
</protein>
<dbReference type="Proteomes" id="UP000658278">
    <property type="component" value="Unassembled WGS sequence"/>
</dbReference>
<dbReference type="Pfam" id="PF10881">
    <property type="entry name" value="DUF2726"/>
    <property type="match status" value="1"/>
</dbReference>
<gene>
    <name evidence="2" type="ORF">JIN81_17965</name>
</gene>
<feature type="domain" description="DUF2726" evidence="1">
    <location>
        <begin position="4"/>
        <end position="108"/>
    </location>
</feature>
<dbReference type="AlphaFoldDB" id="A0A934RG91"/>
<proteinExistence type="predicted"/>
<organism evidence="2 3">
    <name type="scientific">Haloferula rosea</name>
    <dbReference type="NCBI Taxonomy" id="490093"/>
    <lineage>
        <taxon>Bacteria</taxon>
        <taxon>Pseudomonadati</taxon>
        <taxon>Verrucomicrobiota</taxon>
        <taxon>Verrucomicrobiia</taxon>
        <taxon>Verrucomicrobiales</taxon>
        <taxon>Verrucomicrobiaceae</taxon>
        <taxon>Haloferula</taxon>
    </lineage>
</organism>
<reference evidence="2" key="1">
    <citation type="submission" date="2021-01" db="EMBL/GenBank/DDBJ databases">
        <title>Modified the classification status of verrucomicrobia.</title>
        <authorList>
            <person name="Feng X."/>
        </authorList>
    </citation>
    <scope>NUCLEOTIDE SEQUENCE</scope>
    <source>
        <strain evidence="2">KCTC 22201</strain>
    </source>
</reference>
<evidence type="ECO:0000313" key="2">
    <source>
        <dbReference type="EMBL" id="MBK1828927.1"/>
    </source>
</evidence>
<evidence type="ECO:0000313" key="3">
    <source>
        <dbReference type="Proteomes" id="UP000658278"/>
    </source>
</evidence>
<dbReference type="EMBL" id="JAENII010000020">
    <property type="protein sequence ID" value="MBK1828927.1"/>
    <property type="molecule type" value="Genomic_DNA"/>
</dbReference>
<evidence type="ECO:0000259" key="1">
    <source>
        <dbReference type="Pfam" id="PF10881"/>
    </source>
</evidence>
<name>A0A934RG91_9BACT</name>
<accession>A0A934RG91</accession>
<keyword evidence="3" id="KW-1185">Reference proteome</keyword>
<sequence length="289" mass="33377">MSRFLNSYEEVTYDKLRAVTEAVGAHVFSKVRLADVIPVNNSGISNEEFTFSLKSHVDFLVTDSEQEVQFCVEFDGPTHRQPEQIRRDELKNNLLSRFQVSFIRINSRYLEERYRGLDLLTYFADVWFLAQAFDEAQEGGQIPPDEIFDPTFILSDGQPNGKKWPYWISVELQADIQRMFNEHLVAQPAPNHWIGIDDRGNYRCLAWLFLTPDTCVFIETGMRGHRFPAVYSSDLLSQLAVYDLHQAIEKALDGSIPTVSRDAFESRLADYERRFEMRSSGGCNLPRNE</sequence>